<comment type="caution">
    <text evidence="1">The sequence shown here is derived from an EMBL/GenBank/DDBJ whole genome shotgun (WGS) entry which is preliminary data.</text>
</comment>
<proteinExistence type="predicted"/>
<accession>A0ABV5XG39</accession>
<dbReference type="RefSeq" id="WP_047269961.1">
    <property type="nucleotide sequence ID" value="NZ_JBHMAS010000048.1"/>
</dbReference>
<dbReference type="EMBL" id="JBHMAS010000048">
    <property type="protein sequence ID" value="MFB9781433.1"/>
    <property type="molecule type" value="Genomic_DNA"/>
</dbReference>
<name>A0ABV5XG39_9NOCA</name>
<keyword evidence="2" id="KW-1185">Reference proteome</keyword>
<reference evidence="1 2" key="1">
    <citation type="submission" date="2024-09" db="EMBL/GenBank/DDBJ databases">
        <authorList>
            <person name="Sun Q."/>
            <person name="Mori K."/>
        </authorList>
    </citation>
    <scope>NUCLEOTIDE SEQUENCE [LARGE SCALE GENOMIC DNA]</scope>
    <source>
        <strain evidence="1 2">JCM 11411</strain>
    </source>
</reference>
<gene>
    <name evidence="1" type="ORF">ACFFQ6_17225</name>
</gene>
<evidence type="ECO:0000313" key="1">
    <source>
        <dbReference type="EMBL" id="MFB9781433.1"/>
    </source>
</evidence>
<sequence length="123" mass="13906">MSDDWSPDFQPHKWARDKAEFAAWMDGATVRAPWKRNRFTIWRREQHAKQMHDSAAAARKQKADRIANPSAELVAAYQELQAAEAASGARLGCARGGDMSDPETVRVIARLLNDHADKFSRKE</sequence>
<organism evidence="1 2">
    <name type="scientific">Rhodococcus baikonurensis</name>
    <dbReference type="NCBI Taxonomy" id="172041"/>
    <lineage>
        <taxon>Bacteria</taxon>
        <taxon>Bacillati</taxon>
        <taxon>Actinomycetota</taxon>
        <taxon>Actinomycetes</taxon>
        <taxon>Mycobacteriales</taxon>
        <taxon>Nocardiaceae</taxon>
        <taxon>Rhodococcus</taxon>
        <taxon>Rhodococcus erythropolis group</taxon>
    </lineage>
</organism>
<dbReference type="Proteomes" id="UP001589587">
    <property type="component" value="Unassembled WGS sequence"/>
</dbReference>
<evidence type="ECO:0000313" key="2">
    <source>
        <dbReference type="Proteomes" id="UP001589587"/>
    </source>
</evidence>
<protein>
    <submittedName>
        <fullName evidence="1">Uncharacterized protein</fullName>
    </submittedName>
</protein>